<name>A0A914YAE5_9BILA</name>
<reference evidence="2" key="1">
    <citation type="submission" date="2022-11" db="UniProtKB">
        <authorList>
            <consortium name="WormBaseParasite"/>
        </authorList>
    </citation>
    <scope>IDENTIFICATION</scope>
</reference>
<keyword evidence="1" id="KW-1185">Reference proteome</keyword>
<accession>A0A914YAE5</accession>
<organism evidence="1 2">
    <name type="scientific">Panagrolaimus superbus</name>
    <dbReference type="NCBI Taxonomy" id="310955"/>
    <lineage>
        <taxon>Eukaryota</taxon>
        <taxon>Metazoa</taxon>
        <taxon>Ecdysozoa</taxon>
        <taxon>Nematoda</taxon>
        <taxon>Chromadorea</taxon>
        <taxon>Rhabditida</taxon>
        <taxon>Tylenchina</taxon>
        <taxon>Panagrolaimomorpha</taxon>
        <taxon>Panagrolaimoidea</taxon>
        <taxon>Panagrolaimidae</taxon>
        <taxon>Panagrolaimus</taxon>
    </lineage>
</organism>
<dbReference type="AlphaFoldDB" id="A0A914YAE5"/>
<proteinExistence type="predicted"/>
<dbReference type="WBParaSite" id="PSU_v2.g15737.t1">
    <property type="protein sequence ID" value="PSU_v2.g15737.t1"/>
    <property type="gene ID" value="PSU_v2.g15737"/>
</dbReference>
<evidence type="ECO:0000313" key="2">
    <source>
        <dbReference type="WBParaSite" id="PSU_v2.g15737.t1"/>
    </source>
</evidence>
<dbReference type="Proteomes" id="UP000887577">
    <property type="component" value="Unplaced"/>
</dbReference>
<protein>
    <submittedName>
        <fullName evidence="2">Uncharacterized protein</fullName>
    </submittedName>
</protein>
<evidence type="ECO:0000313" key="1">
    <source>
        <dbReference type="Proteomes" id="UP000887577"/>
    </source>
</evidence>
<sequence>MYSAGPHFGQVAVLSDRWGHAGADYLHDLDADECSRISVPACGGASPLECVRQSAFASDLHPGARAGTQCAFLAGLVGAVLCFDGSTRRTATGHQPAGIGRGSGAGSRYCCPAGAG</sequence>